<dbReference type="Pfam" id="PF23247">
    <property type="entry name" value="LRR_RPS2"/>
    <property type="match status" value="1"/>
</dbReference>
<evidence type="ECO:0000256" key="1">
    <source>
        <dbReference type="ARBA" id="ARBA00022821"/>
    </source>
</evidence>
<dbReference type="Gene3D" id="3.80.10.10">
    <property type="entry name" value="Ribonuclease Inhibitor"/>
    <property type="match status" value="1"/>
</dbReference>
<dbReference type="EMBL" id="VEPZ02000244">
    <property type="protein sequence ID" value="KAE8728932.1"/>
    <property type="molecule type" value="Genomic_DNA"/>
</dbReference>
<name>A0A6A3CMX5_HIBSY</name>
<dbReference type="SUPFAM" id="SSF52047">
    <property type="entry name" value="RNI-like"/>
    <property type="match status" value="1"/>
</dbReference>
<feature type="domain" description="Disease resistance protein At4g27190-like leucine-rich repeats" evidence="3">
    <location>
        <begin position="50"/>
        <end position="174"/>
    </location>
</feature>
<dbReference type="InterPro" id="IPR032675">
    <property type="entry name" value="LRR_dom_sf"/>
</dbReference>
<evidence type="ECO:0000313" key="4">
    <source>
        <dbReference type="EMBL" id="KAE8728932.1"/>
    </source>
</evidence>
<evidence type="ECO:0000256" key="2">
    <source>
        <dbReference type="SAM" id="MobiDB-lite"/>
    </source>
</evidence>
<evidence type="ECO:0000313" key="5">
    <source>
        <dbReference type="Proteomes" id="UP000436088"/>
    </source>
</evidence>
<keyword evidence="5" id="KW-1185">Reference proteome</keyword>
<dbReference type="PANTHER" id="PTHR33463">
    <property type="entry name" value="NB-ARC DOMAIN-CONTAINING PROTEIN-RELATED"/>
    <property type="match status" value="1"/>
</dbReference>
<protein>
    <recommendedName>
        <fullName evidence="3">Disease resistance protein At4g27190-like leucine-rich repeats domain-containing protein</fullName>
    </recommendedName>
</protein>
<sequence length="330" mass="37719">MGESVPSEHSGNLGAKPFSEESVPPWGESSTFPNLHQLTLGWNAGIKDIIWHCQGQQQQQLASQYFPSLKVVKLEWCPEQVTALPSYLLRLLSLPGLQTIKISWSSSKETTFQGEEGGEEMPASQLLSQVTELRLDHLRELMHLWKEKEGFPNLKILHVRWCTKLKSNLVPSSVSFRTLVTMKVENCDGIVKLITRPTAKSLVQLQEMSIRHCENIEEILQGGYDDDDDDDQIENFCSLEYYTFGFPSLETLVLDDFPAMKMFSERHSETPMLHKVIKNRRECWEGSLNSTIQRLSRGKVHAMTDERNECKEDQNKPSTSNTRDLDSHTH</sequence>
<dbReference type="Proteomes" id="UP000436088">
    <property type="component" value="Unassembled WGS sequence"/>
</dbReference>
<dbReference type="InterPro" id="IPR050905">
    <property type="entry name" value="Plant_NBS-LRR"/>
</dbReference>
<dbReference type="PANTHER" id="PTHR33463:SF209">
    <property type="entry name" value="DISEASE RESISTANCE PROTEIN RPS2-LIKE"/>
    <property type="match status" value="1"/>
</dbReference>
<reference evidence="4" key="1">
    <citation type="submission" date="2019-09" db="EMBL/GenBank/DDBJ databases">
        <title>Draft genome information of white flower Hibiscus syriacus.</title>
        <authorList>
            <person name="Kim Y.-M."/>
        </authorList>
    </citation>
    <scope>NUCLEOTIDE SEQUENCE [LARGE SCALE GENOMIC DNA]</scope>
    <source>
        <strain evidence="4">YM2019G1</strain>
    </source>
</reference>
<feature type="region of interest" description="Disordered" evidence="2">
    <location>
        <begin position="1"/>
        <end position="28"/>
    </location>
</feature>
<proteinExistence type="predicted"/>
<dbReference type="InterPro" id="IPR057135">
    <property type="entry name" value="At4g27190-like_LRR"/>
</dbReference>
<dbReference type="AlphaFoldDB" id="A0A6A3CMX5"/>
<comment type="caution">
    <text evidence="4">The sequence shown here is derived from an EMBL/GenBank/DDBJ whole genome shotgun (WGS) entry which is preliminary data.</text>
</comment>
<keyword evidence="1" id="KW-0611">Plant defense</keyword>
<feature type="region of interest" description="Disordered" evidence="2">
    <location>
        <begin position="296"/>
        <end position="330"/>
    </location>
</feature>
<feature type="compositionally biased region" description="Basic and acidic residues" evidence="2">
    <location>
        <begin position="302"/>
        <end position="315"/>
    </location>
</feature>
<organism evidence="4 5">
    <name type="scientific">Hibiscus syriacus</name>
    <name type="common">Rose of Sharon</name>
    <dbReference type="NCBI Taxonomy" id="106335"/>
    <lineage>
        <taxon>Eukaryota</taxon>
        <taxon>Viridiplantae</taxon>
        <taxon>Streptophyta</taxon>
        <taxon>Embryophyta</taxon>
        <taxon>Tracheophyta</taxon>
        <taxon>Spermatophyta</taxon>
        <taxon>Magnoliopsida</taxon>
        <taxon>eudicotyledons</taxon>
        <taxon>Gunneridae</taxon>
        <taxon>Pentapetalae</taxon>
        <taxon>rosids</taxon>
        <taxon>malvids</taxon>
        <taxon>Malvales</taxon>
        <taxon>Malvaceae</taxon>
        <taxon>Malvoideae</taxon>
        <taxon>Hibiscus</taxon>
    </lineage>
</organism>
<accession>A0A6A3CMX5</accession>
<gene>
    <name evidence="4" type="ORF">F3Y22_tig00004041pilonHSYRG00033</name>
</gene>
<evidence type="ECO:0000259" key="3">
    <source>
        <dbReference type="Pfam" id="PF23247"/>
    </source>
</evidence>